<evidence type="ECO:0000313" key="1">
    <source>
        <dbReference type="EMBL" id="MBB4926212.1"/>
    </source>
</evidence>
<keyword evidence="2" id="KW-1185">Reference proteome</keyword>
<dbReference type="Proteomes" id="UP000540506">
    <property type="component" value="Unassembled WGS sequence"/>
</dbReference>
<evidence type="ECO:0000313" key="2">
    <source>
        <dbReference type="Proteomes" id="UP000540506"/>
    </source>
</evidence>
<sequence>MATIDQFMAASAELTGFSVEELRATGMADAYWAVVLEQAGAEAVGRLVAAPLGEGERELARAVAQLWYLGSWTATADGRPFLVSSAAYAQGLVWRAFGGQAPGAVAQGFGSWTAAPLGVR</sequence>
<reference evidence="1 2" key="1">
    <citation type="submission" date="2020-08" db="EMBL/GenBank/DDBJ databases">
        <title>Sequencing the genomes of 1000 actinobacteria strains.</title>
        <authorList>
            <person name="Klenk H.-P."/>
        </authorList>
    </citation>
    <scope>NUCLEOTIDE SEQUENCE [LARGE SCALE GENOMIC DNA]</scope>
    <source>
        <strain evidence="1 2">DSM 41654</strain>
    </source>
</reference>
<dbReference type="AlphaFoldDB" id="A0A7W7R6B2"/>
<comment type="caution">
    <text evidence="1">The sequence shown here is derived from an EMBL/GenBank/DDBJ whole genome shotgun (WGS) entry which is preliminary data.</text>
</comment>
<dbReference type="RefSeq" id="WP_312897410.1">
    <property type="nucleotide sequence ID" value="NZ_JACHJV010000001.1"/>
</dbReference>
<organism evidence="1 2">
    <name type="scientific">Kitasatospora kifunensis</name>
    <name type="common">Streptomyces kifunensis</name>
    <dbReference type="NCBI Taxonomy" id="58351"/>
    <lineage>
        <taxon>Bacteria</taxon>
        <taxon>Bacillati</taxon>
        <taxon>Actinomycetota</taxon>
        <taxon>Actinomycetes</taxon>
        <taxon>Kitasatosporales</taxon>
        <taxon>Streptomycetaceae</taxon>
        <taxon>Kitasatospora</taxon>
    </lineage>
</organism>
<proteinExistence type="predicted"/>
<name>A0A7W7R6B2_KITKI</name>
<dbReference type="EMBL" id="JACHJV010000001">
    <property type="protein sequence ID" value="MBB4926212.1"/>
    <property type="molecule type" value="Genomic_DNA"/>
</dbReference>
<accession>A0A7W7R6B2</accession>
<protein>
    <submittedName>
        <fullName evidence="1">Uncharacterized protein</fullName>
    </submittedName>
</protein>
<gene>
    <name evidence="1" type="ORF">FHR34_005205</name>
</gene>